<dbReference type="AlphaFoldDB" id="A0AAN6XSX3"/>
<keyword evidence="3" id="KW-1185">Reference proteome</keyword>
<dbReference type="EMBL" id="MU858436">
    <property type="protein sequence ID" value="KAK4206343.1"/>
    <property type="molecule type" value="Genomic_DNA"/>
</dbReference>
<dbReference type="Proteomes" id="UP001301769">
    <property type="component" value="Unassembled WGS sequence"/>
</dbReference>
<protein>
    <submittedName>
        <fullName evidence="2">Uncharacterized protein</fullName>
    </submittedName>
</protein>
<feature type="region of interest" description="Disordered" evidence="1">
    <location>
        <begin position="200"/>
        <end position="221"/>
    </location>
</feature>
<reference evidence="2" key="2">
    <citation type="submission" date="2023-05" db="EMBL/GenBank/DDBJ databases">
        <authorList>
            <consortium name="Lawrence Berkeley National Laboratory"/>
            <person name="Steindorff A."/>
            <person name="Hensen N."/>
            <person name="Bonometti L."/>
            <person name="Westerberg I."/>
            <person name="Brannstrom I.O."/>
            <person name="Guillou S."/>
            <person name="Cros-Aarteil S."/>
            <person name="Calhoun S."/>
            <person name="Haridas S."/>
            <person name="Kuo A."/>
            <person name="Mondo S."/>
            <person name="Pangilinan J."/>
            <person name="Riley R."/>
            <person name="Labutti K."/>
            <person name="Andreopoulos B."/>
            <person name="Lipzen A."/>
            <person name="Chen C."/>
            <person name="Yanf M."/>
            <person name="Daum C."/>
            <person name="Ng V."/>
            <person name="Clum A."/>
            <person name="Ohm R."/>
            <person name="Martin F."/>
            <person name="Silar P."/>
            <person name="Natvig D."/>
            <person name="Lalanne C."/>
            <person name="Gautier V."/>
            <person name="Ament-Velasquez S.L."/>
            <person name="Kruys A."/>
            <person name="Hutchinson M.I."/>
            <person name="Powell A.J."/>
            <person name="Barry K."/>
            <person name="Miller A.N."/>
            <person name="Grigoriev I.V."/>
            <person name="Debuchy R."/>
            <person name="Gladieux P."/>
            <person name="Thoren M.H."/>
            <person name="Johannesson H."/>
        </authorList>
    </citation>
    <scope>NUCLEOTIDE SEQUENCE</scope>
    <source>
        <strain evidence="2">PSN293</strain>
    </source>
</reference>
<organism evidence="2 3">
    <name type="scientific">Rhypophila decipiens</name>
    <dbReference type="NCBI Taxonomy" id="261697"/>
    <lineage>
        <taxon>Eukaryota</taxon>
        <taxon>Fungi</taxon>
        <taxon>Dikarya</taxon>
        <taxon>Ascomycota</taxon>
        <taxon>Pezizomycotina</taxon>
        <taxon>Sordariomycetes</taxon>
        <taxon>Sordariomycetidae</taxon>
        <taxon>Sordariales</taxon>
        <taxon>Naviculisporaceae</taxon>
        <taxon>Rhypophila</taxon>
    </lineage>
</organism>
<evidence type="ECO:0000313" key="3">
    <source>
        <dbReference type="Proteomes" id="UP001301769"/>
    </source>
</evidence>
<gene>
    <name evidence="2" type="ORF">QBC37DRAFT_488177</name>
</gene>
<evidence type="ECO:0000256" key="1">
    <source>
        <dbReference type="SAM" id="MobiDB-lite"/>
    </source>
</evidence>
<proteinExistence type="predicted"/>
<sequence>MPDVIGFVSGVLGIWSFVQGLFPSKPDIVFAAVRVCVGLGGTPGFDGPLNSPEGVLKSYSQWDFVDIIMDQGVSQQAPYVQIRNGDGERTCIAYVTVTFNDGQNRGWDGTWAEQMPEPVQWYYSGVILDGSTAPGKCLWMNEDVGTLMIYMPAFAPGPDKSVNPDLNHYFGTAGFRAYKFNDRVGELALAPGWPSRKEKRGAVAAAAAQPQRKKKRAPDSRLVITDQPGHSAAELCGSHSSHGPSLVSLVEGLFCNMKTREVLPICAGELTEGCFEVPDTKAVHGQSANASASAQAAGNSGILDWTIKARR</sequence>
<comment type="caution">
    <text evidence="2">The sequence shown here is derived from an EMBL/GenBank/DDBJ whole genome shotgun (WGS) entry which is preliminary data.</text>
</comment>
<evidence type="ECO:0000313" key="2">
    <source>
        <dbReference type="EMBL" id="KAK4206343.1"/>
    </source>
</evidence>
<name>A0AAN6XSX3_9PEZI</name>
<reference evidence="2" key="1">
    <citation type="journal article" date="2023" name="Mol. Phylogenet. Evol.">
        <title>Genome-scale phylogeny and comparative genomics of the fungal order Sordariales.</title>
        <authorList>
            <person name="Hensen N."/>
            <person name="Bonometti L."/>
            <person name="Westerberg I."/>
            <person name="Brannstrom I.O."/>
            <person name="Guillou S."/>
            <person name="Cros-Aarteil S."/>
            <person name="Calhoun S."/>
            <person name="Haridas S."/>
            <person name="Kuo A."/>
            <person name="Mondo S."/>
            <person name="Pangilinan J."/>
            <person name="Riley R."/>
            <person name="LaButti K."/>
            <person name="Andreopoulos B."/>
            <person name="Lipzen A."/>
            <person name="Chen C."/>
            <person name="Yan M."/>
            <person name="Daum C."/>
            <person name="Ng V."/>
            <person name="Clum A."/>
            <person name="Steindorff A."/>
            <person name="Ohm R.A."/>
            <person name="Martin F."/>
            <person name="Silar P."/>
            <person name="Natvig D.O."/>
            <person name="Lalanne C."/>
            <person name="Gautier V."/>
            <person name="Ament-Velasquez S.L."/>
            <person name="Kruys A."/>
            <person name="Hutchinson M.I."/>
            <person name="Powell A.J."/>
            <person name="Barry K."/>
            <person name="Miller A.N."/>
            <person name="Grigoriev I.V."/>
            <person name="Debuchy R."/>
            <person name="Gladieux P."/>
            <person name="Hiltunen Thoren M."/>
            <person name="Johannesson H."/>
        </authorList>
    </citation>
    <scope>NUCLEOTIDE SEQUENCE</scope>
    <source>
        <strain evidence="2">PSN293</strain>
    </source>
</reference>
<accession>A0AAN6XSX3</accession>